<evidence type="ECO:0000256" key="1">
    <source>
        <dbReference type="ARBA" id="ARBA00004418"/>
    </source>
</evidence>
<dbReference type="SUPFAM" id="SSF54423">
    <property type="entry name" value="DsbC/DsbG N-terminal domain-like"/>
    <property type="match status" value="1"/>
</dbReference>
<evidence type="ECO:0000256" key="3">
    <source>
        <dbReference type="ARBA" id="ARBA00022729"/>
    </source>
</evidence>
<evidence type="ECO:0000256" key="2">
    <source>
        <dbReference type="ARBA" id="ARBA00009813"/>
    </source>
</evidence>
<evidence type="ECO:0000256" key="7">
    <source>
        <dbReference type="RuleBase" id="RU364038"/>
    </source>
</evidence>
<keyword evidence="11" id="KW-1185">Reference proteome</keyword>
<accession>A0ABX1TQN4</accession>
<evidence type="ECO:0000259" key="8">
    <source>
        <dbReference type="Pfam" id="PF10411"/>
    </source>
</evidence>
<evidence type="ECO:0000259" key="9">
    <source>
        <dbReference type="Pfam" id="PF13098"/>
    </source>
</evidence>
<proteinExistence type="inferred from homology"/>
<dbReference type="Proteomes" id="UP000760480">
    <property type="component" value="Unassembled WGS sequence"/>
</dbReference>
<protein>
    <recommendedName>
        <fullName evidence="7">Thiol:disulfide interchange protein</fullName>
    </recommendedName>
</protein>
<feature type="signal peptide" evidence="7">
    <location>
        <begin position="1"/>
        <end position="18"/>
    </location>
</feature>
<dbReference type="InterPro" id="IPR036249">
    <property type="entry name" value="Thioredoxin-like_sf"/>
</dbReference>
<dbReference type="PANTHER" id="PTHR35272">
    <property type="entry name" value="THIOL:DISULFIDE INTERCHANGE PROTEIN DSBC-RELATED"/>
    <property type="match status" value="1"/>
</dbReference>
<dbReference type="CDD" id="cd03020">
    <property type="entry name" value="DsbA_DsbC_DsbG"/>
    <property type="match status" value="1"/>
</dbReference>
<keyword evidence="5" id="KW-1015">Disulfide bond</keyword>
<name>A0ABX1TQN4_9GAMM</name>
<keyword evidence="3 7" id="KW-0732">Signal</keyword>
<evidence type="ECO:0000256" key="4">
    <source>
        <dbReference type="ARBA" id="ARBA00022764"/>
    </source>
</evidence>
<comment type="function">
    <text evidence="7">Required for disulfide bond formation in some periplasmic proteins. Acts by transferring its disulfide bond to other proteins and is reduced in the process.</text>
</comment>
<keyword evidence="6 7" id="KW-0676">Redox-active center</keyword>
<dbReference type="Pfam" id="PF10411">
    <property type="entry name" value="DsbC_N"/>
    <property type="match status" value="1"/>
</dbReference>
<dbReference type="Gene3D" id="3.40.30.10">
    <property type="entry name" value="Glutaredoxin"/>
    <property type="match status" value="1"/>
</dbReference>
<dbReference type="PANTHER" id="PTHR35272:SF3">
    <property type="entry name" value="THIOL:DISULFIDE INTERCHANGE PROTEIN DSBC"/>
    <property type="match status" value="1"/>
</dbReference>
<organism evidence="10 11">
    <name type="scientific">Candidatus Competibacter phosphatis</name>
    <dbReference type="NCBI Taxonomy" id="221280"/>
    <lineage>
        <taxon>Bacteria</taxon>
        <taxon>Pseudomonadati</taxon>
        <taxon>Pseudomonadota</taxon>
        <taxon>Gammaproteobacteria</taxon>
        <taxon>Candidatus Competibacteraceae</taxon>
        <taxon>Candidatus Competibacter</taxon>
    </lineage>
</organism>
<evidence type="ECO:0000256" key="6">
    <source>
        <dbReference type="ARBA" id="ARBA00023284"/>
    </source>
</evidence>
<dbReference type="InterPro" id="IPR051470">
    <property type="entry name" value="Thiol:disulfide_interchange"/>
</dbReference>
<feature type="domain" description="Disulphide bond isomerase DsbC/G N-terminal" evidence="8">
    <location>
        <begin position="36"/>
        <end position="93"/>
    </location>
</feature>
<dbReference type="InterPro" id="IPR018950">
    <property type="entry name" value="DiS-bond_isomerase_DsbC/G_N"/>
</dbReference>
<comment type="caution">
    <text evidence="10">The sequence shown here is derived from an EMBL/GenBank/DDBJ whole genome shotgun (WGS) entry which is preliminary data.</text>
</comment>
<dbReference type="Gene3D" id="3.10.450.70">
    <property type="entry name" value="Disulphide bond isomerase, DsbC/G, N-terminal"/>
    <property type="match status" value="1"/>
</dbReference>
<feature type="chain" id="PRO_5044977599" description="Thiol:disulfide interchange protein" evidence="7">
    <location>
        <begin position="19"/>
        <end position="252"/>
    </location>
</feature>
<dbReference type="InterPro" id="IPR009094">
    <property type="entry name" value="DiS-bond_isomerase_DsbC/G_N_sf"/>
</dbReference>
<dbReference type="EMBL" id="SPMZ01000044">
    <property type="protein sequence ID" value="NMQ20324.1"/>
    <property type="molecule type" value="Genomic_DNA"/>
</dbReference>
<comment type="subcellular location">
    <subcellularLocation>
        <location evidence="1 7">Periplasm</location>
    </subcellularLocation>
</comment>
<evidence type="ECO:0000256" key="5">
    <source>
        <dbReference type="ARBA" id="ARBA00023157"/>
    </source>
</evidence>
<keyword evidence="4 7" id="KW-0574">Periplasm</keyword>
<reference evidence="10 11" key="1">
    <citation type="submission" date="2019-03" db="EMBL/GenBank/DDBJ databases">
        <title>Metabolic reconstructions from genomes of highly enriched 'Candidatus Accumulibacter' and 'Candidatus Competibacter' bioreactor populations.</title>
        <authorList>
            <person name="Annavajhala M.K."/>
            <person name="Welles L."/>
            <person name="Abbas B."/>
            <person name="Sorokin D."/>
            <person name="Park H."/>
            <person name="Van Loosdrecht M."/>
            <person name="Chandran K."/>
        </authorList>
    </citation>
    <scope>NUCLEOTIDE SEQUENCE [LARGE SCALE GENOMIC DNA]</scope>
    <source>
        <strain evidence="10 11">SBR_G</strain>
    </source>
</reference>
<feature type="domain" description="Thioredoxin-like fold" evidence="9">
    <location>
        <begin position="121"/>
        <end position="241"/>
    </location>
</feature>
<sequence>MRKPLLIAAILYAASALAADPSSPNAAETAKRPNLSHIQTALGGAAPDAVSPTAIPGLYEVLIGGQVLYLSEDGRFALQGDLLDLSTHDNLTENRRDELRGKAIEAVGENNMVVFAPDGPAKYTVTVFTDIDCGYCRKMHSQIAAYNKEGIKMRYLMFPREGVGSDSFDKAVSVWCAADRREAITKAKRGENIERKTCDNPVQAQYELGQKLGVRGTPSMILEDGTMIPGYVPPTQLAELLARNKDAKPAQP</sequence>
<dbReference type="Pfam" id="PF13098">
    <property type="entry name" value="Thioredoxin_2"/>
    <property type="match status" value="1"/>
</dbReference>
<dbReference type="InterPro" id="IPR033954">
    <property type="entry name" value="DiS-bond_Isoase_DsbC/G"/>
</dbReference>
<gene>
    <name evidence="10" type="ORF">E4P82_14635</name>
</gene>
<evidence type="ECO:0000313" key="10">
    <source>
        <dbReference type="EMBL" id="NMQ20324.1"/>
    </source>
</evidence>
<comment type="similarity">
    <text evidence="2 7">Belongs to the thioredoxin family. DsbC subfamily.</text>
</comment>
<dbReference type="RefSeq" id="WP_169249596.1">
    <property type="nucleotide sequence ID" value="NZ_SPMZ01000044.1"/>
</dbReference>
<evidence type="ECO:0000313" key="11">
    <source>
        <dbReference type="Proteomes" id="UP000760480"/>
    </source>
</evidence>
<dbReference type="InterPro" id="IPR012336">
    <property type="entry name" value="Thioredoxin-like_fold"/>
</dbReference>
<dbReference type="SUPFAM" id="SSF52833">
    <property type="entry name" value="Thioredoxin-like"/>
    <property type="match status" value="1"/>
</dbReference>